<dbReference type="EMBL" id="CP106982">
    <property type="protein sequence ID" value="UYF94808.1"/>
    <property type="molecule type" value="Genomic_DNA"/>
</dbReference>
<evidence type="ECO:0000256" key="2">
    <source>
        <dbReference type="ARBA" id="ARBA00022729"/>
    </source>
</evidence>
<dbReference type="GeneID" id="83619401"/>
<feature type="domain" description="Leucine-binding protein" evidence="3">
    <location>
        <begin position="43"/>
        <end position="373"/>
    </location>
</feature>
<dbReference type="PROSITE" id="PS51257">
    <property type="entry name" value="PROKAR_LIPOPROTEIN"/>
    <property type="match status" value="1"/>
</dbReference>
<dbReference type="RefSeq" id="WP_029546566.1">
    <property type="nucleotide sequence ID" value="NZ_CM002177.1"/>
</dbReference>
<evidence type="ECO:0000256" key="1">
    <source>
        <dbReference type="ARBA" id="ARBA00010062"/>
    </source>
</evidence>
<dbReference type="SUPFAM" id="SSF53822">
    <property type="entry name" value="Periplasmic binding protein-like I"/>
    <property type="match status" value="1"/>
</dbReference>
<dbReference type="PANTHER" id="PTHR30483">
    <property type="entry name" value="LEUCINE-SPECIFIC-BINDING PROTEIN"/>
    <property type="match status" value="1"/>
</dbReference>
<evidence type="ECO:0000313" key="5">
    <source>
        <dbReference type="Proteomes" id="UP001163947"/>
    </source>
</evidence>
<dbReference type="AlphaFoldDB" id="A0A059MJ58"/>
<protein>
    <submittedName>
        <fullName evidence="4">ABC transporter substrate-binding protein</fullName>
    </submittedName>
</protein>
<evidence type="ECO:0000259" key="3">
    <source>
        <dbReference type="Pfam" id="PF13458"/>
    </source>
</evidence>
<gene>
    <name evidence="4" type="ORF">OCS65_03250</name>
</gene>
<dbReference type="Gene3D" id="3.40.50.2300">
    <property type="match status" value="2"/>
</dbReference>
<dbReference type="Proteomes" id="UP001163947">
    <property type="component" value="Chromosome"/>
</dbReference>
<comment type="similarity">
    <text evidence="1">Belongs to the leucine-binding protein family.</text>
</comment>
<evidence type="ECO:0000313" key="4">
    <source>
        <dbReference type="EMBL" id="UYF94808.1"/>
    </source>
</evidence>
<dbReference type="InterPro" id="IPR028081">
    <property type="entry name" value="Leu-bd"/>
</dbReference>
<organism evidence="4 5">
    <name type="scientific">Rhodococcus aetherivorans</name>
    <dbReference type="NCBI Taxonomy" id="191292"/>
    <lineage>
        <taxon>Bacteria</taxon>
        <taxon>Bacillati</taxon>
        <taxon>Actinomycetota</taxon>
        <taxon>Actinomycetes</taxon>
        <taxon>Mycobacteriales</taxon>
        <taxon>Nocardiaceae</taxon>
        <taxon>Rhodococcus</taxon>
    </lineage>
</organism>
<dbReference type="InterPro" id="IPR051010">
    <property type="entry name" value="BCAA_transport"/>
</dbReference>
<dbReference type="InterPro" id="IPR028082">
    <property type="entry name" value="Peripla_BP_I"/>
</dbReference>
<keyword evidence="2" id="KW-0732">Signal</keyword>
<dbReference type="PANTHER" id="PTHR30483:SF6">
    <property type="entry name" value="PERIPLASMIC BINDING PROTEIN OF ABC TRANSPORTER FOR NATURAL AMINO ACIDS"/>
    <property type="match status" value="1"/>
</dbReference>
<sequence>MSRVDRKVRRRLLGAASAFGVLFTAACGSGGNGTVADGDLPAEIKVVSVTDQTGTTAYVGNSQLKGIELAIQEINEQNYLGDSKIVLQKRDSASDTQTAVSQATETLTDKSVSALLGPVLSAHAVAIAPLVERAGLPTIFTQSGSEGVVIGDYTYRATAPMETYFVKALERLQQQGVKTVSVLYNAGNVTLAGLGEKTIPEGQEKYGYRILSSTSVQATTQDFGTTATKIAGEKPDAVIVLLVGAGNSTAMSQLRQAGYTGTVVGNPAAGAGNLAPAGAAGAGMYWATDFSFHQKDESSQQFVEAYRAEYNGENPLNYAAEGYDATWMLAHAAKNAGGASRDDLQRGLEQVVAEGFDGALGPVRFEGNDMRVNGVLVEWNGTEEVLIDDQESAK</sequence>
<accession>A0A059MJ58</accession>
<proteinExistence type="inferred from homology"/>
<dbReference type="Pfam" id="PF13458">
    <property type="entry name" value="Peripla_BP_6"/>
    <property type="match status" value="1"/>
</dbReference>
<reference evidence="4" key="1">
    <citation type="submission" date="2022-09" db="EMBL/GenBank/DDBJ databases">
        <title>The genome sequence of Rhodococcus aetherivorans N1.</title>
        <authorList>
            <person name="Jiang W."/>
        </authorList>
    </citation>
    <scope>NUCLEOTIDE SEQUENCE</scope>
    <source>
        <strain evidence="4">N1</strain>
    </source>
</reference>
<name>A0A059MJ58_9NOCA</name>